<reference evidence="1 2" key="1">
    <citation type="submission" date="2019-01" db="EMBL/GenBank/DDBJ databases">
        <title>A draft genome assembly of the solar-powered sea slug Elysia chlorotica.</title>
        <authorList>
            <person name="Cai H."/>
            <person name="Li Q."/>
            <person name="Fang X."/>
            <person name="Li J."/>
            <person name="Curtis N.E."/>
            <person name="Altenburger A."/>
            <person name="Shibata T."/>
            <person name="Feng M."/>
            <person name="Maeda T."/>
            <person name="Schwartz J.A."/>
            <person name="Shigenobu S."/>
            <person name="Lundholm N."/>
            <person name="Nishiyama T."/>
            <person name="Yang H."/>
            <person name="Hasebe M."/>
            <person name="Li S."/>
            <person name="Pierce S.K."/>
            <person name="Wang J."/>
        </authorList>
    </citation>
    <scope>NUCLEOTIDE SEQUENCE [LARGE SCALE GENOMIC DNA]</scope>
    <source>
        <strain evidence="1">EC2010</strain>
        <tissue evidence="1">Whole organism of an adult</tissue>
    </source>
</reference>
<comment type="caution">
    <text evidence="1">The sequence shown here is derived from an EMBL/GenBank/DDBJ whole genome shotgun (WGS) entry which is preliminary data.</text>
</comment>
<dbReference type="EMBL" id="RQTK01000119">
    <property type="protein sequence ID" value="RUS87122.1"/>
    <property type="molecule type" value="Genomic_DNA"/>
</dbReference>
<organism evidence="1 2">
    <name type="scientific">Elysia chlorotica</name>
    <name type="common">Eastern emerald elysia</name>
    <name type="synonym">Sea slug</name>
    <dbReference type="NCBI Taxonomy" id="188477"/>
    <lineage>
        <taxon>Eukaryota</taxon>
        <taxon>Metazoa</taxon>
        <taxon>Spiralia</taxon>
        <taxon>Lophotrochozoa</taxon>
        <taxon>Mollusca</taxon>
        <taxon>Gastropoda</taxon>
        <taxon>Heterobranchia</taxon>
        <taxon>Euthyneura</taxon>
        <taxon>Panpulmonata</taxon>
        <taxon>Sacoglossa</taxon>
        <taxon>Placobranchoidea</taxon>
        <taxon>Plakobranchidae</taxon>
        <taxon>Elysia</taxon>
    </lineage>
</organism>
<evidence type="ECO:0000313" key="1">
    <source>
        <dbReference type="EMBL" id="RUS87122.1"/>
    </source>
</evidence>
<proteinExistence type="predicted"/>
<accession>A0A433TZY4</accession>
<keyword evidence="2" id="KW-1185">Reference proteome</keyword>
<evidence type="ECO:0000313" key="2">
    <source>
        <dbReference type="Proteomes" id="UP000271974"/>
    </source>
</evidence>
<dbReference type="AlphaFoldDB" id="A0A433TZY4"/>
<gene>
    <name evidence="1" type="ORF">EGW08_005122</name>
</gene>
<name>A0A433TZY4_ELYCH</name>
<protein>
    <submittedName>
        <fullName evidence="1">Uncharacterized protein</fullName>
    </submittedName>
</protein>
<sequence length="196" mass="20575">MSLSLRSVSLSRLVSQVEDVVALPRGDILLDRGWDEWLGDPSVLDHHFFFLFATGLTPASDLASEDSFSLSGTPGLSKLGSFPASCCMCGLATRFCFILGGGFSGMKVETTATSSFTGIFSGLVSIWNSLSECLAVSPSLHFSPEVFIGVGGTLMPVSGAFFSSSFSYPPLSDSVGKSLSGLGTSLTRTRPVHQGI</sequence>
<dbReference type="Proteomes" id="UP000271974">
    <property type="component" value="Unassembled WGS sequence"/>
</dbReference>